<feature type="compositionally biased region" description="Acidic residues" evidence="2">
    <location>
        <begin position="287"/>
        <end position="303"/>
    </location>
</feature>
<dbReference type="RefSeq" id="XP_062712564.1">
    <property type="nucleotide sequence ID" value="XM_062856580.1"/>
</dbReference>
<feature type="region of interest" description="Disordered" evidence="2">
    <location>
        <begin position="278"/>
        <end position="303"/>
    </location>
</feature>
<sequence>MEEIRNLLARQNDLFAALTDRVNNMHVNVPASQPVPQPPPLCLEGDMSENFDFFERNWNNYASAIGMNNWPADQNAKKVGFLLSVIGFDALRKYFNFELTDQQRQSPVAALAAIKAKVVRARNMNLDLLEFLSVKQESESIDEFLTKLRVLAKPCQLGVLEERLLAYKVITANKWPHLRKRLITCGDITLAKAVDECRLEEVSVPRLMALEAEREKEVNYIRPRKEKNEKKYCKFCGGRHIFEKGVCPALGQKCRKCKAKNHFEKMCPTNKGAIKKRKVKQVLNNSDESDDSESIVYSESEESGEERQIGKIYNNASKGGHVMADLQLKVDGRWEKVICELDTGANTSLIGYNCLRKLLGKKDPELLPSEFKLQSFGGNPIPVLGEVKLPCRHNGQRVTLVLQVVDVDHRPLLSANVCDVLGLVKFCNTVAYKRPEKATVPSDVWKIHRIEANRIVDEYSDVFDGYGSIEGEVILEVDPDVPPLIQQPRRIPIALRGKLKMELDNLEKNGIIVKEHQHTKWVSNILLVNRTSSENVLADAISRAPEDHKEGTSEFHKLHIYRVFGEVEQIDLSSFLSISDDRINDILENTAEDSVLQTVILYTKEGWPTRISEVPDPVKLFFKHRHEISCRDGLVFRGDRVVIPTAIRRKLIEKLHVGHPGIEASLRLARSNIFWPGMNDQIKNRIQECGTCAKFGASQRKPPMKSHPIPVYPFQLVSMDVFFQVYQGKQRIFLVTVDHYSDYFEIDILKDLSSSSVIQACKRNFACHGTPQMIITDNGTNFVNEEMVKFSKSWDFKHSTSAPYHQQANGKAEAAVKIAKHLITKTTEDGQDLWLALQLWRNTPNNIGSSPASRLFSRGTRCGIPMPAANLVPNIVEDVPEAILKNRQRIKYNYDKRTRRLPEIDIGSPVYVQLRPETSKQWTPGIVHNKLGDRSYLVEVGGTSYRRDCVNVKPRKEPAAPLATPRDWLPTLLPTTSAPPGSAPETVPESIPSVIQTEGTSATSVAVESQDSGGPQPLVSSSTASTAVRSESPQLDRPRRQSKIPSKFKDFVVTMK</sequence>
<feature type="region of interest" description="Disordered" evidence="2">
    <location>
        <begin position="954"/>
        <end position="1056"/>
    </location>
</feature>
<protein>
    <recommendedName>
        <fullName evidence="1">RNA-directed DNA polymerase</fullName>
        <ecNumber evidence="1">2.7.7.49</ecNumber>
    </recommendedName>
</protein>
<accession>A0ABM1YBG4</accession>
<dbReference type="SUPFAM" id="SSF53098">
    <property type="entry name" value="Ribonuclease H-like"/>
    <property type="match status" value="1"/>
</dbReference>
<name>A0ABM1YBG4_AEDAL</name>
<dbReference type="InterPro" id="IPR001584">
    <property type="entry name" value="Integrase_cat-core"/>
</dbReference>
<feature type="compositionally biased region" description="Low complexity" evidence="2">
    <location>
        <begin position="969"/>
        <end position="980"/>
    </location>
</feature>
<dbReference type="PANTHER" id="PTHR37984:SF8">
    <property type="entry name" value="CCHC-TYPE DOMAIN-CONTAINING PROTEIN"/>
    <property type="match status" value="1"/>
</dbReference>
<evidence type="ECO:0000259" key="3">
    <source>
        <dbReference type="PROSITE" id="PS50994"/>
    </source>
</evidence>
<reference evidence="4" key="2">
    <citation type="submission" date="2025-05" db="UniProtKB">
        <authorList>
            <consortium name="EnsemblMetazoa"/>
        </authorList>
    </citation>
    <scope>IDENTIFICATION</scope>
    <source>
        <strain evidence="4">Foshan</strain>
    </source>
</reference>
<dbReference type="EC" id="2.7.7.49" evidence="1"/>
<dbReference type="Pfam" id="PF00665">
    <property type="entry name" value="rve"/>
    <property type="match status" value="1"/>
</dbReference>
<evidence type="ECO:0000256" key="1">
    <source>
        <dbReference type="ARBA" id="ARBA00012493"/>
    </source>
</evidence>
<dbReference type="Proteomes" id="UP000069940">
    <property type="component" value="Unassembled WGS sequence"/>
</dbReference>
<dbReference type="InterPro" id="IPR036397">
    <property type="entry name" value="RNaseH_sf"/>
</dbReference>
<dbReference type="InterPro" id="IPR012337">
    <property type="entry name" value="RNaseH-like_sf"/>
</dbReference>
<dbReference type="Gene3D" id="3.10.10.10">
    <property type="entry name" value="HIV Type 1 Reverse Transcriptase, subunit A, domain 1"/>
    <property type="match status" value="1"/>
</dbReference>
<dbReference type="Gene3D" id="3.30.420.10">
    <property type="entry name" value="Ribonuclease H-like superfamily/Ribonuclease H"/>
    <property type="match status" value="1"/>
</dbReference>
<dbReference type="EnsemblMetazoa" id="AALFPA23_007601.R10132">
    <property type="protein sequence ID" value="AALFPA23_007601.P10132"/>
    <property type="gene ID" value="AALFPA23_007601"/>
</dbReference>
<evidence type="ECO:0000256" key="2">
    <source>
        <dbReference type="SAM" id="MobiDB-lite"/>
    </source>
</evidence>
<evidence type="ECO:0000313" key="4">
    <source>
        <dbReference type="EnsemblMetazoa" id="AALFPA23_007601.P10132"/>
    </source>
</evidence>
<evidence type="ECO:0000313" key="5">
    <source>
        <dbReference type="Proteomes" id="UP000069940"/>
    </source>
</evidence>
<dbReference type="InterPro" id="IPR041588">
    <property type="entry name" value="Integrase_H2C2"/>
</dbReference>
<reference evidence="5" key="1">
    <citation type="journal article" date="2015" name="Proc. Natl. Acad. Sci. U.S.A.">
        <title>Genome sequence of the Asian Tiger mosquito, Aedes albopictus, reveals insights into its biology, genetics, and evolution.</title>
        <authorList>
            <person name="Chen X.G."/>
            <person name="Jiang X."/>
            <person name="Gu J."/>
            <person name="Xu M."/>
            <person name="Wu Y."/>
            <person name="Deng Y."/>
            <person name="Zhang C."/>
            <person name="Bonizzoni M."/>
            <person name="Dermauw W."/>
            <person name="Vontas J."/>
            <person name="Armbruster P."/>
            <person name="Huang X."/>
            <person name="Yang Y."/>
            <person name="Zhang H."/>
            <person name="He W."/>
            <person name="Peng H."/>
            <person name="Liu Y."/>
            <person name="Wu K."/>
            <person name="Chen J."/>
            <person name="Lirakis M."/>
            <person name="Topalis P."/>
            <person name="Van Leeuwen T."/>
            <person name="Hall A.B."/>
            <person name="Jiang X."/>
            <person name="Thorpe C."/>
            <person name="Mueller R.L."/>
            <person name="Sun C."/>
            <person name="Waterhouse R.M."/>
            <person name="Yan G."/>
            <person name="Tu Z.J."/>
            <person name="Fang X."/>
            <person name="James A.A."/>
        </authorList>
    </citation>
    <scope>NUCLEOTIDE SEQUENCE [LARGE SCALE GENOMIC DNA]</scope>
    <source>
        <strain evidence="5">Foshan</strain>
    </source>
</reference>
<organism evidence="4 5">
    <name type="scientific">Aedes albopictus</name>
    <name type="common">Asian tiger mosquito</name>
    <name type="synonym">Stegomyia albopicta</name>
    <dbReference type="NCBI Taxonomy" id="7160"/>
    <lineage>
        <taxon>Eukaryota</taxon>
        <taxon>Metazoa</taxon>
        <taxon>Ecdysozoa</taxon>
        <taxon>Arthropoda</taxon>
        <taxon>Hexapoda</taxon>
        <taxon>Insecta</taxon>
        <taxon>Pterygota</taxon>
        <taxon>Neoptera</taxon>
        <taxon>Endopterygota</taxon>
        <taxon>Diptera</taxon>
        <taxon>Nematocera</taxon>
        <taxon>Culicoidea</taxon>
        <taxon>Culicidae</taxon>
        <taxon>Culicinae</taxon>
        <taxon>Aedini</taxon>
        <taxon>Aedes</taxon>
        <taxon>Stegomyia</taxon>
    </lineage>
</organism>
<dbReference type="CDD" id="cd05481">
    <property type="entry name" value="retropepsin_like_LTR_1"/>
    <property type="match status" value="1"/>
</dbReference>
<dbReference type="Gene3D" id="1.10.340.70">
    <property type="match status" value="1"/>
</dbReference>
<dbReference type="PROSITE" id="PS50994">
    <property type="entry name" value="INTEGRASE"/>
    <property type="match status" value="1"/>
</dbReference>
<feature type="compositionally biased region" description="Low complexity" evidence="2">
    <location>
        <begin position="1019"/>
        <end position="1032"/>
    </location>
</feature>
<proteinExistence type="predicted"/>
<keyword evidence="5" id="KW-1185">Reference proteome</keyword>
<dbReference type="InterPro" id="IPR050951">
    <property type="entry name" value="Retrovirus_Pol_polyprotein"/>
</dbReference>
<dbReference type="Pfam" id="PF17921">
    <property type="entry name" value="Integrase_H2C2"/>
    <property type="match status" value="1"/>
</dbReference>
<dbReference type="GeneID" id="134289884"/>
<dbReference type="PANTHER" id="PTHR37984">
    <property type="entry name" value="PROTEIN CBG26694"/>
    <property type="match status" value="1"/>
</dbReference>
<feature type="domain" description="Integrase catalytic" evidence="3">
    <location>
        <begin position="704"/>
        <end position="875"/>
    </location>
</feature>
<feature type="compositionally biased region" description="Polar residues" evidence="2">
    <location>
        <begin position="993"/>
        <end position="1013"/>
    </location>
</feature>